<proteinExistence type="inferred from homology"/>
<evidence type="ECO:0000256" key="2">
    <source>
        <dbReference type="ARBA" id="ARBA00022801"/>
    </source>
</evidence>
<dbReference type="SUPFAM" id="SSF53474">
    <property type="entry name" value="alpha/beta-Hydrolases"/>
    <property type="match status" value="1"/>
</dbReference>
<evidence type="ECO:0000313" key="4">
    <source>
        <dbReference type="EMBL" id="GGK91815.1"/>
    </source>
</evidence>
<comment type="similarity">
    <text evidence="1">Belongs to the AB hydrolase superfamily.</text>
</comment>
<dbReference type="InterPro" id="IPR000073">
    <property type="entry name" value="AB_hydrolase_1"/>
</dbReference>
<dbReference type="RefSeq" id="WP_058855662.1">
    <property type="nucleotide sequence ID" value="NZ_BMMH01000001.1"/>
</dbReference>
<dbReference type="PANTHER" id="PTHR43798:SF14">
    <property type="entry name" value="SERINE HYDROLASE-LIKE PROTEIN DDB_G0286239"/>
    <property type="match status" value="1"/>
</dbReference>
<dbReference type="PANTHER" id="PTHR43798">
    <property type="entry name" value="MONOACYLGLYCEROL LIPASE"/>
    <property type="match status" value="1"/>
</dbReference>
<sequence length="281" mass="30432">MTALDEVSFPLPKAGITVRGRRSRDGSGLPVLCLHGILDNCAGFDPLAEYLTDADLIAIDLPGHGLSDPVPSVTCGYLDYAACVLELAHTQGWDRFRLIGHSLGGAVSSLVAGIHPDKVDRLVLIDAIGPLSADPAHAVSGIARYLDAYLRDDRHPVYRSRMHAVKTRVQLADILLDTAELLVERDLIEVPEGFSWRHDVRLNRGITPTLAEEQVLAFLGEITAPSLLVTAERTALVEPYYPARIDTVPKLRQVTLPGGHHLHIENAEAVAQEIAAFLVSG</sequence>
<dbReference type="GO" id="GO:0016020">
    <property type="term" value="C:membrane"/>
    <property type="evidence" value="ECO:0007669"/>
    <property type="project" value="TreeGrafter"/>
</dbReference>
<keyword evidence="5" id="KW-1185">Reference proteome</keyword>
<dbReference type="InterPro" id="IPR050266">
    <property type="entry name" value="AB_hydrolase_sf"/>
</dbReference>
<feature type="domain" description="AB hydrolase-1" evidence="3">
    <location>
        <begin position="30"/>
        <end position="267"/>
    </location>
</feature>
<organism evidence="4 5">
    <name type="scientific">Nocardia jinanensis</name>
    <dbReference type="NCBI Taxonomy" id="382504"/>
    <lineage>
        <taxon>Bacteria</taxon>
        <taxon>Bacillati</taxon>
        <taxon>Actinomycetota</taxon>
        <taxon>Actinomycetes</taxon>
        <taxon>Mycobacteriales</taxon>
        <taxon>Nocardiaceae</taxon>
        <taxon>Nocardia</taxon>
    </lineage>
</organism>
<dbReference type="InterPro" id="IPR029058">
    <property type="entry name" value="AB_hydrolase_fold"/>
</dbReference>
<name>A0A917R5P8_9NOCA</name>
<gene>
    <name evidence="4" type="ORF">GCM10011588_02730</name>
</gene>
<keyword evidence="2 4" id="KW-0378">Hydrolase</keyword>
<accession>A0A917R5P8</accession>
<dbReference type="Gene3D" id="3.40.50.1820">
    <property type="entry name" value="alpha/beta hydrolase"/>
    <property type="match status" value="1"/>
</dbReference>
<dbReference type="Proteomes" id="UP000638263">
    <property type="component" value="Unassembled WGS sequence"/>
</dbReference>
<reference evidence="4" key="1">
    <citation type="journal article" date="2014" name="Int. J. Syst. Evol. Microbiol.">
        <title>Complete genome sequence of Corynebacterium casei LMG S-19264T (=DSM 44701T), isolated from a smear-ripened cheese.</title>
        <authorList>
            <consortium name="US DOE Joint Genome Institute (JGI-PGF)"/>
            <person name="Walter F."/>
            <person name="Albersmeier A."/>
            <person name="Kalinowski J."/>
            <person name="Ruckert C."/>
        </authorList>
    </citation>
    <scope>NUCLEOTIDE SEQUENCE</scope>
    <source>
        <strain evidence="4">CGMCC 4.3508</strain>
    </source>
</reference>
<evidence type="ECO:0000256" key="1">
    <source>
        <dbReference type="ARBA" id="ARBA00008645"/>
    </source>
</evidence>
<protein>
    <submittedName>
        <fullName evidence="4">Hydrolase</fullName>
    </submittedName>
</protein>
<dbReference type="Pfam" id="PF00561">
    <property type="entry name" value="Abhydrolase_1"/>
    <property type="match status" value="1"/>
</dbReference>
<reference evidence="4" key="2">
    <citation type="submission" date="2020-09" db="EMBL/GenBank/DDBJ databases">
        <authorList>
            <person name="Sun Q."/>
            <person name="Zhou Y."/>
        </authorList>
    </citation>
    <scope>NUCLEOTIDE SEQUENCE</scope>
    <source>
        <strain evidence="4">CGMCC 4.3508</strain>
    </source>
</reference>
<evidence type="ECO:0000259" key="3">
    <source>
        <dbReference type="Pfam" id="PF00561"/>
    </source>
</evidence>
<dbReference type="AlphaFoldDB" id="A0A917R5P8"/>
<comment type="caution">
    <text evidence="4">The sequence shown here is derived from an EMBL/GenBank/DDBJ whole genome shotgun (WGS) entry which is preliminary data.</text>
</comment>
<dbReference type="PRINTS" id="PR00111">
    <property type="entry name" value="ABHYDROLASE"/>
</dbReference>
<evidence type="ECO:0000313" key="5">
    <source>
        <dbReference type="Proteomes" id="UP000638263"/>
    </source>
</evidence>
<dbReference type="EMBL" id="BMMH01000001">
    <property type="protein sequence ID" value="GGK91815.1"/>
    <property type="molecule type" value="Genomic_DNA"/>
</dbReference>
<dbReference type="GO" id="GO:0016787">
    <property type="term" value="F:hydrolase activity"/>
    <property type="evidence" value="ECO:0007669"/>
    <property type="project" value="UniProtKB-KW"/>
</dbReference>